<dbReference type="AlphaFoldDB" id="A0AA96WS52"/>
<dbReference type="Pfam" id="PF04134">
    <property type="entry name" value="DCC1-like"/>
    <property type="match status" value="1"/>
</dbReference>
<dbReference type="PANTHER" id="PTHR34290:SF2">
    <property type="entry name" value="OS04G0668800 PROTEIN"/>
    <property type="match status" value="1"/>
</dbReference>
<dbReference type="RefSeq" id="WP_316432970.1">
    <property type="nucleotide sequence ID" value="NZ_CP053586.1"/>
</dbReference>
<dbReference type="EMBL" id="CP053586">
    <property type="protein sequence ID" value="WNZ21687.1"/>
    <property type="molecule type" value="Genomic_DNA"/>
</dbReference>
<dbReference type="PANTHER" id="PTHR34290">
    <property type="entry name" value="SI:CH73-390P7.2"/>
    <property type="match status" value="1"/>
</dbReference>
<name>A0AA96WS52_9CYAN</name>
<organism evidence="1">
    <name type="scientific">Leptolyngbya sp. NK1-12</name>
    <dbReference type="NCBI Taxonomy" id="2547451"/>
    <lineage>
        <taxon>Bacteria</taxon>
        <taxon>Bacillati</taxon>
        <taxon>Cyanobacteriota</taxon>
        <taxon>Cyanophyceae</taxon>
        <taxon>Leptolyngbyales</taxon>
        <taxon>Leptolyngbyaceae</taxon>
        <taxon>Leptolyngbya group</taxon>
        <taxon>Leptolyngbya</taxon>
    </lineage>
</organism>
<dbReference type="InterPro" id="IPR044691">
    <property type="entry name" value="DCC1_Trx"/>
</dbReference>
<protein>
    <submittedName>
        <fullName evidence="1">DUF393 domain-containing protein</fullName>
    </submittedName>
</protein>
<accession>A0AA96WS52</accession>
<reference evidence="1" key="1">
    <citation type="submission" date="2020-05" db="EMBL/GenBank/DDBJ databases">
        <authorList>
            <person name="Zhu T."/>
            <person name="Keshari N."/>
            <person name="Lu X."/>
        </authorList>
    </citation>
    <scope>NUCLEOTIDE SEQUENCE</scope>
    <source>
        <strain evidence="1">NK1-12</strain>
    </source>
</reference>
<proteinExistence type="predicted"/>
<sequence length="170" mass="18972">MTQSNYQPAQFPQSLDIVSPTWKIKLLYDGQCPLCLREVNFLKKRDAGRGLVAFVDITDDNYDSTAHGDVSFEAAMGRIHAILPDGTVVKNVEVFRQVYEVLGMGWVYAATKLPLIGAIADVLYGIWAKWRLVLTGRPDLGTLVAQRQQRLQTCSQSRCRLPNVDANSNT</sequence>
<gene>
    <name evidence="1" type="ORF">HJG54_01605</name>
</gene>
<dbReference type="InterPro" id="IPR007263">
    <property type="entry name" value="DCC1-like"/>
</dbReference>
<evidence type="ECO:0000313" key="1">
    <source>
        <dbReference type="EMBL" id="WNZ21687.1"/>
    </source>
</evidence>
<dbReference type="GO" id="GO:0015035">
    <property type="term" value="F:protein-disulfide reductase activity"/>
    <property type="evidence" value="ECO:0007669"/>
    <property type="project" value="InterPro"/>
</dbReference>